<sequence length="283" mass="29845">MARVSVGSGSELELCGGAILSDRTIVTAAHCLTVKGTTTLIRATNIVIGVGATVDANLTLLQALETTVHPEYDPQTYRNDVGIIRVSPLNFTAQNTVRSVAISMDAVNQGESYRAYGWGRTSPGAQNPSPYLIVTTLKAASDKTCANGYKYFDSDTTVCMQVSQTPGNDTCSGDSGGPLVDTSGYLVGITSYGTNSPSQSVDNCGSGDGLGYYVHLQKYLSYLSDKTGLPLMPANNTAFDAIQTTGGAWSARADLAWPLSVVFLATTLLFSRPLRPTGSIIHH</sequence>
<reference evidence="1" key="1">
    <citation type="submission" date="2022-06" db="EMBL/GenBank/DDBJ databases">
        <title>Phylogenomic reconstructions and comparative analyses of Kickxellomycotina fungi.</title>
        <authorList>
            <person name="Reynolds N.K."/>
            <person name="Stajich J.E."/>
            <person name="Barry K."/>
            <person name="Grigoriev I.V."/>
            <person name="Crous P."/>
            <person name="Smith M.E."/>
        </authorList>
    </citation>
    <scope>NUCLEOTIDE SEQUENCE</scope>
    <source>
        <strain evidence="1">RSA 2271</strain>
    </source>
</reference>
<keyword evidence="2" id="KW-1185">Reference proteome</keyword>
<proteinExistence type="predicted"/>
<evidence type="ECO:0000313" key="1">
    <source>
        <dbReference type="EMBL" id="KAJ1673321.1"/>
    </source>
</evidence>
<accession>A0ACC1HCG6</accession>
<dbReference type="Proteomes" id="UP001145114">
    <property type="component" value="Unassembled WGS sequence"/>
</dbReference>
<organism evidence="1 2">
    <name type="scientific">Spiromyces aspiralis</name>
    <dbReference type="NCBI Taxonomy" id="68401"/>
    <lineage>
        <taxon>Eukaryota</taxon>
        <taxon>Fungi</taxon>
        <taxon>Fungi incertae sedis</taxon>
        <taxon>Zoopagomycota</taxon>
        <taxon>Kickxellomycotina</taxon>
        <taxon>Kickxellomycetes</taxon>
        <taxon>Kickxellales</taxon>
        <taxon>Kickxellaceae</taxon>
        <taxon>Spiromyces</taxon>
    </lineage>
</organism>
<dbReference type="EMBL" id="JAMZIH010007098">
    <property type="protein sequence ID" value="KAJ1673321.1"/>
    <property type="molecule type" value="Genomic_DNA"/>
</dbReference>
<comment type="caution">
    <text evidence="1">The sequence shown here is derived from an EMBL/GenBank/DDBJ whole genome shotgun (WGS) entry which is preliminary data.</text>
</comment>
<protein>
    <submittedName>
        <fullName evidence="1">Uncharacterized protein</fullName>
    </submittedName>
</protein>
<gene>
    <name evidence="1" type="ORF">EV182_005468</name>
</gene>
<evidence type="ECO:0000313" key="2">
    <source>
        <dbReference type="Proteomes" id="UP001145114"/>
    </source>
</evidence>
<name>A0ACC1HCG6_9FUNG</name>